<comment type="caution">
    <text evidence="6">The sequence shown here is derived from an EMBL/GenBank/DDBJ whole genome shotgun (WGS) entry which is preliminary data.</text>
</comment>
<keyword evidence="7" id="KW-1185">Reference proteome</keyword>
<dbReference type="PANTHER" id="PTHR23502">
    <property type="entry name" value="MAJOR FACILITATOR SUPERFAMILY"/>
    <property type="match status" value="1"/>
</dbReference>
<keyword evidence="3 5" id="KW-1133">Transmembrane helix</keyword>
<dbReference type="InterPro" id="IPR011701">
    <property type="entry name" value="MFS"/>
</dbReference>
<evidence type="ECO:0000256" key="5">
    <source>
        <dbReference type="SAM" id="Phobius"/>
    </source>
</evidence>
<feature type="transmembrane region" description="Helical" evidence="5">
    <location>
        <begin position="394"/>
        <end position="411"/>
    </location>
</feature>
<keyword evidence="2 5" id="KW-0812">Transmembrane</keyword>
<feature type="transmembrane region" description="Helical" evidence="5">
    <location>
        <begin position="171"/>
        <end position="194"/>
    </location>
</feature>
<comment type="subcellular location">
    <subcellularLocation>
        <location evidence="1">Membrane</location>
        <topology evidence="1">Multi-pass membrane protein</topology>
    </subcellularLocation>
</comment>
<feature type="transmembrane region" description="Helical" evidence="5">
    <location>
        <begin position="364"/>
        <end position="382"/>
    </location>
</feature>
<dbReference type="InterPro" id="IPR036259">
    <property type="entry name" value="MFS_trans_sf"/>
</dbReference>
<dbReference type="Proteomes" id="UP001610334">
    <property type="component" value="Unassembled WGS sequence"/>
</dbReference>
<feature type="transmembrane region" description="Helical" evidence="5">
    <location>
        <begin position="232"/>
        <end position="253"/>
    </location>
</feature>
<evidence type="ECO:0000256" key="1">
    <source>
        <dbReference type="ARBA" id="ARBA00004141"/>
    </source>
</evidence>
<organism evidence="6 7">
    <name type="scientific">Aspergillus granulosus</name>
    <dbReference type="NCBI Taxonomy" id="176169"/>
    <lineage>
        <taxon>Eukaryota</taxon>
        <taxon>Fungi</taxon>
        <taxon>Dikarya</taxon>
        <taxon>Ascomycota</taxon>
        <taxon>Pezizomycotina</taxon>
        <taxon>Eurotiomycetes</taxon>
        <taxon>Eurotiomycetidae</taxon>
        <taxon>Eurotiales</taxon>
        <taxon>Aspergillaceae</taxon>
        <taxon>Aspergillus</taxon>
        <taxon>Aspergillus subgen. Nidulantes</taxon>
    </lineage>
</organism>
<feature type="transmembrane region" description="Helical" evidence="5">
    <location>
        <begin position="435"/>
        <end position="455"/>
    </location>
</feature>
<reference evidence="6 7" key="1">
    <citation type="submission" date="2024-07" db="EMBL/GenBank/DDBJ databases">
        <title>Section-level genome sequencing and comparative genomics of Aspergillus sections Usti and Cavernicolus.</title>
        <authorList>
            <consortium name="Lawrence Berkeley National Laboratory"/>
            <person name="Nybo J.L."/>
            <person name="Vesth T.C."/>
            <person name="Theobald S."/>
            <person name="Frisvad J.C."/>
            <person name="Larsen T.O."/>
            <person name="Kjaerboelling I."/>
            <person name="Rothschild-Mancinelli K."/>
            <person name="Lyhne E.K."/>
            <person name="Kogle M.E."/>
            <person name="Barry K."/>
            <person name="Clum A."/>
            <person name="Na H."/>
            <person name="Ledsgaard L."/>
            <person name="Lin J."/>
            <person name="Lipzen A."/>
            <person name="Kuo A."/>
            <person name="Riley R."/>
            <person name="Mondo S."/>
            <person name="Labutti K."/>
            <person name="Haridas S."/>
            <person name="Pangalinan J."/>
            <person name="Salamov A.A."/>
            <person name="Simmons B.A."/>
            <person name="Magnuson J.K."/>
            <person name="Chen J."/>
            <person name="Drula E."/>
            <person name="Henrissat B."/>
            <person name="Wiebenga A."/>
            <person name="Lubbers R.J."/>
            <person name="Gomes A.C."/>
            <person name="Makela M.R."/>
            <person name="Stajich J."/>
            <person name="Grigoriev I.V."/>
            <person name="Mortensen U.H."/>
            <person name="De Vries R.P."/>
            <person name="Baker S.E."/>
            <person name="Andersen M.R."/>
        </authorList>
    </citation>
    <scope>NUCLEOTIDE SEQUENCE [LARGE SCALE GENOMIC DNA]</scope>
    <source>
        <strain evidence="6 7">CBS 588.65</strain>
    </source>
</reference>
<feature type="transmembrane region" description="Helical" evidence="5">
    <location>
        <begin position="206"/>
        <end position="226"/>
    </location>
</feature>
<protein>
    <submittedName>
        <fullName evidence="6">Major facilitator superfamily domain-containing protein</fullName>
    </submittedName>
</protein>
<sequence length="576" mass="63106">MRDSTKVAFSTPDSTECPGTILLVQQGVSTLPSSGGASNSISDAILQYTENLRGLRTNLNTRTVILTPQPANTVNDPLNWTKRKKLWHYTVHLVCVAWTSPAWTVWTFDLNTSYTILTYGQALLVVMCGFGVLFIQPWASKYGRRLPYILGSVLILCGLLCGRFMTDSRLYFAYQIVAGFGSAPAYSTIITSLLDVSFIHHRGSALALFGLVLVAGNFLPPIAAGYIVDSQGWTWCFNYLLILFGISSAILLVSGEETLFARDTFRTQNLDAVEAVQNTGIASEPDADGGKQSSLEITNTNPATSQTMYSESRLIDGRRLSYRQRMTLYRRNPDVMAGYWRLTLSMFQVAILPAAIWMSLMFSLGSFVVGVVLTTLASFFSIPPYNFSAATMGLLYLPLLIGAVIGSLWGGPCTDWLLLRLSRQNEGIYEPEHRLWTYLLIPVIGGAGILLYGVGAAQGLHWAIPCLGLIFIGIYLDASTPIAMGYGLDSYPGLEDEIVQLSNFLRNVLGGAFTFGLQSWINHSGAQITAIIIAAVIFALNATSVGFQLWGKSVRSWSAGRYFTIRDQAHRAGRGM</sequence>
<dbReference type="SUPFAM" id="SSF103473">
    <property type="entry name" value="MFS general substrate transporter"/>
    <property type="match status" value="1"/>
</dbReference>
<evidence type="ECO:0000256" key="2">
    <source>
        <dbReference type="ARBA" id="ARBA00022692"/>
    </source>
</evidence>
<feature type="transmembrane region" description="Helical" evidence="5">
    <location>
        <begin position="462"/>
        <end position="484"/>
    </location>
</feature>
<dbReference type="Pfam" id="PF07690">
    <property type="entry name" value="MFS_1"/>
    <property type="match status" value="1"/>
</dbReference>
<evidence type="ECO:0000256" key="4">
    <source>
        <dbReference type="ARBA" id="ARBA00023136"/>
    </source>
</evidence>
<feature type="transmembrane region" description="Helical" evidence="5">
    <location>
        <begin position="339"/>
        <end position="358"/>
    </location>
</feature>
<feature type="transmembrane region" description="Helical" evidence="5">
    <location>
        <begin position="146"/>
        <end position="165"/>
    </location>
</feature>
<accession>A0ABR4H3Z1</accession>
<feature type="transmembrane region" description="Helical" evidence="5">
    <location>
        <begin position="528"/>
        <end position="550"/>
    </location>
</feature>
<feature type="transmembrane region" description="Helical" evidence="5">
    <location>
        <begin position="86"/>
        <end position="108"/>
    </location>
</feature>
<proteinExistence type="predicted"/>
<dbReference type="EMBL" id="JBFXLT010000076">
    <property type="protein sequence ID" value="KAL2810168.1"/>
    <property type="molecule type" value="Genomic_DNA"/>
</dbReference>
<dbReference type="PANTHER" id="PTHR23502:SF34">
    <property type="entry name" value="PROTEIN HOL1"/>
    <property type="match status" value="1"/>
</dbReference>
<dbReference type="Gene3D" id="1.20.1250.20">
    <property type="entry name" value="MFS general substrate transporter like domains"/>
    <property type="match status" value="1"/>
</dbReference>
<keyword evidence="4 5" id="KW-0472">Membrane</keyword>
<name>A0ABR4H3Z1_9EURO</name>
<evidence type="ECO:0000256" key="3">
    <source>
        <dbReference type="ARBA" id="ARBA00022989"/>
    </source>
</evidence>
<evidence type="ECO:0000313" key="7">
    <source>
        <dbReference type="Proteomes" id="UP001610334"/>
    </source>
</evidence>
<feature type="transmembrane region" description="Helical" evidence="5">
    <location>
        <begin position="114"/>
        <end position="134"/>
    </location>
</feature>
<evidence type="ECO:0000313" key="6">
    <source>
        <dbReference type="EMBL" id="KAL2810168.1"/>
    </source>
</evidence>
<gene>
    <name evidence="6" type="ORF">BJX63DRAFT_444854</name>
</gene>